<dbReference type="FunFam" id="3.30.200.20:FF:000178">
    <property type="entry name" value="serine/threonine-protein kinase PBS1-like"/>
    <property type="match status" value="1"/>
</dbReference>
<keyword evidence="14" id="KW-0418">Kinase</keyword>
<evidence type="ECO:0000256" key="12">
    <source>
        <dbReference type="SAM" id="Phobius"/>
    </source>
</evidence>
<keyword evidence="10" id="KW-0325">Glycoprotein</keyword>
<gene>
    <name evidence="14" type="ORF">A2U01_0005863</name>
</gene>
<evidence type="ECO:0000256" key="6">
    <source>
        <dbReference type="ARBA" id="ARBA00022741"/>
    </source>
</evidence>
<dbReference type="InterPro" id="IPR045874">
    <property type="entry name" value="LRK10/LRL21-25-like"/>
</dbReference>
<accession>A0A392MBZ1</accession>
<evidence type="ECO:0000256" key="7">
    <source>
        <dbReference type="ARBA" id="ARBA00022840"/>
    </source>
</evidence>
<evidence type="ECO:0000256" key="3">
    <source>
        <dbReference type="ARBA" id="ARBA00022679"/>
    </source>
</evidence>
<dbReference type="EMBL" id="LXQA010007784">
    <property type="protein sequence ID" value="MCH85022.1"/>
    <property type="molecule type" value="Genomic_DNA"/>
</dbReference>
<evidence type="ECO:0000313" key="14">
    <source>
        <dbReference type="EMBL" id="MCH85022.1"/>
    </source>
</evidence>
<keyword evidence="15" id="KW-1185">Reference proteome</keyword>
<keyword evidence="14" id="KW-0675">Receptor</keyword>
<reference evidence="14 15" key="1">
    <citation type="journal article" date="2018" name="Front. Plant Sci.">
        <title>Red Clover (Trifolium pratense) and Zigzag Clover (T. medium) - A Picture of Genomic Similarities and Differences.</title>
        <authorList>
            <person name="Dluhosova J."/>
            <person name="Istvanek J."/>
            <person name="Nedelnik J."/>
            <person name="Repkova J."/>
        </authorList>
    </citation>
    <scope>NUCLEOTIDE SEQUENCE [LARGE SCALE GENOMIC DNA]</scope>
    <source>
        <strain evidence="15">cv. 10/8</strain>
        <tissue evidence="14">Leaf</tissue>
    </source>
</reference>
<keyword evidence="3" id="KW-0808">Transferase</keyword>
<dbReference type="GO" id="GO:0004713">
    <property type="term" value="F:protein tyrosine kinase activity"/>
    <property type="evidence" value="ECO:0007669"/>
    <property type="project" value="InterPro"/>
</dbReference>
<dbReference type="InterPro" id="IPR001245">
    <property type="entry name" value="Ser-Thr/Tyr_kinase_cat_dom"/>
</dbReference>
<evidence type="ECO:0000256" key="4">
    <source>
        <dbReference type="ARBA" id="ARBA00022692"/>
    </source>
</evidence>
<comment type="subcellular location">
    <subcellularLocation>
        <location evidence="1">Membrane</location>
        <topology evidence="1">Single-pass type I membrane protein</topology>
    </subcellularLocation>
</comment>
<sequence length="281" mass="32002">DGYAIKDTHISFDNQQYQDMISCPIYIAQFDEDVVQSNLVFCTKLSQRVSPLILSQESLYEIRLNSITLSWSETNLDKGCFKCKHKSKKKIILTSAGVVIGSTMLVLIFAIFQIYGYFKMKDEDYERIENFLKDYRALKPTRFSYADLKRITHNFTDKLGEGAHGAVYKGKLSNQILVAVKILNNAEGDGNEFINEVGTMGKIHHLNVVRLLGFCADGFRRALVYDFFPNGSLEKFISPSNNKDNFLGWDKLEQIALGIANGIEYLHQGCDQRILHFDINP</sequence>
<evidence type="ECO:0000256" key="5">
    <source>
        <dbReference type="ARBA" id="ARBA00022729"/>
    </source>
</evidence>
<feature type="domain" description="Protein kinase" evidence="13">
    <location>
        <begin position="153"/>
        <end position="281"/>
    </location>
</feature>
<dbReference type="GO" id="GO:0004674">
    <property type="term" value="F:protein serine/threonine kinase activity"/>
    <property type="evidence" value="ECO:0007669"/>
    <property type="project" value="UniProtKB-KW"/>
</dbReference>
<evidence type="ECO:0000256" key="2">
    <source>
        <dbReference type="ARBA" id="ARBA00022527"/>
    </source>
</evidence>
<dbReference type="Pfam" id="PF07714">
    <property type="entry name" value="PK_Tyr_Ser-Thr"/>
    <property type="match status" value="1"/>
</dbReference>
<dbReference type="Gene3D" id="3.30.200.20">
    <property type="entry name" value="Phosphorylase Kinase, domain 1"/>
    <property type="match status" value="1"/>
</dbReference>
<name>A0A392MBZ1_9FABA</name>
<dbReference type="Proteomes" id="UP000265520">
    <property type="component" value="Unassembled WGS sequence"/>
</dbReference>
<evidence type="ECO:0000256" key="1">
    <source>
        <dbReference type="ARBA" id="ARBA00004479"/>
    </source>
</evidence>
<dbReference type="PANTHER" id="PTHR27009">
    <property type="entry name" value="RUST RESISTANCE KINASE LR10-RELATED"/>
    <property type="match status" value="1"/>
</dbReference>
<evidence type="ECO:0000259" key="13">
    <source>
        <dbReference type="PROSITE" id="PS50011"/>
    </source>
</evidence>
<evidence type="ECO:0000256" key="11">
    <source>
        <dbReference type="PROSITE-ProRule" id="PRU10141"/>
    </source>
</evidence>
<keyword evidence="9 12" id="KW-0472">Membrane</keyword>
<keyword evidence="7 11" id="KW-0067">ATP-binding</keyword>
<dbReference type="GO" id="GO:0016020">
    <property type="term" value="C:membrane"/>
    <property type="evidence" value="ECO:0007669"/>
    <property type="project" value="UniProtKB-SubCell"/>
</dbReference>
<dbReference type="Gene3D" id="1.10.510.10">
    <property type="entry name" value="Transferase(Phosphotransferase) domain 1"/>
    <property type="match status" value="1"/>
</dbReference>
<keyword evidence="6 11" id="KW-0547">Nucleotide-binding</keyword>
<evidence type="ECO:0000256" key="10">
    <source>
        <dbReference type="ARBA" id="ARBA00023180"/>
    </source>
</evidence>
<feature type="non-terminal residue" evidence="14">
    <location>
        <position position="1"/>
    </location>
</feature>
<evidence type="ECO:0000256" key="9">
    <source>
        <dbReference type="ARBA" id="ARBA00023136"/>
    </source>
</evidence>
<dbReference type="GO" id="GO:0005524">
    <property type="term" value="F:ATP binding"/>
    <property type="evidence" value="ECO:0007669"/>
    <property type="project" value="UniProtKB-UniRule"/>
</dbReference>
<keyword evidence="4 12" id="KW-0812">Transmembrane</keyword>
<dbReference type="InterPro" id="IPR017441">
    <property type="entry name" value="Protein_kinase_ATP_BS"/>
</dbReference>
<dbReference type="InterPro" id="IPR011009">
    <property type="entry name" value="Kinase-like_dom_sf"/>
</dbReference>
<dbReference type="SUPFAM" id="SSF56112">
    <property type="entry name" value="Protein kinase-like (PK-like)"/>
    <property type="match status" value="1"/>
</dbReference>
<proteinExistence type="predicted"/>
<feature type="transmembrane region" description="Helical" evidence="12">
    <location>
        <begin position="91"/>
        <end position="118"/>
    </location>
</feature>
<dbReference type="PROSITE" id="PS00107">
    <property type="entry name" value="PROTEIN_KINASE_ATP"/>
    <property type="match status" value="1"/>
</dbReference>
<dbReference type="InterPro" id="IPR020635">
    <property type="entry name" value="Tyr_kinase_cat_dom"/>
</dbReference>
<protein>
    <submittedName>
        <fullName evidence="14">Receptor-like kinase</fullName>
    </submittedName>
</protein>
<dbReference type="InterPro" id="IPR000719">
    <property type="entry name" value="Prot_kinase_dom"/>
</dbReference>
<comment type="caution">
    <text evidence="14">The sequence shown here is derived from an EMBL/GenBank/DDBJ whole genome shotgun (WGS) entry which is preliminary data.</text>
</comment>
<organism evidence="14 15">
    <name type="scientific">Trifolium medium</name>
    <dbReference type="NCBI Taxonomy" id="97028"/>
    <lineage>
        <taxon>Eukaryota</taxon>
        <taxon>Viridiplantae</taxon>
        <taxon>Streptophyta</taxon>
        <taxon>Embryophyta</taxon>
        <taxon>Tracheophyta</taxon>
        <taxon>Spermatophyta</taxon>
        <taxon>Magnoliopsida</taxon>
        <taxon>eudicotyledons</taxon>
        <taxon>Gunneridae</taxon>
        <taxon>Pentapetalae</taxon>
        <taxon>rosids</taxon>
        <taxon>fabids</taxon>
        <taxon>Fabales</taxon>
        <taxon>Fabaceae</taxon>
        <taxon>Papilionoideae</taxon>
        <taxon>50 kb inversion clade</taxon>
        <taxon>NPAAA clade</taxon>
        <taxon>Hologalegina</taxon>
        <taxon>IRL clade</taxon>
        <taxon>Trifolieae</taxon>
        <taxon>Trifolium</taxon>
    </lineage>
</organism>
<keyword evidence="5" id="KW-0732">Signal</keyword>
<keyword evidence="2" id="KW-0723">Serine/threonine-protein kinase</keyword>
<dbReference type="AlphaFoldDB" id="A0A392MBZ1"/>
<evidence type="ECO:0000256" key="8">
    <source>
        <dbReference type="ARBA" id="ARBA00022989"/>
    </source>
</evidence>
<feature type="binding site" evidence="11">
    <location>
        <position position="181"/>
    </location>
    <ligand>
        <name>ATP</name>
        <dbReference type="ChEBI" id="CHEBI:30616"/>
    </ligand>
</feature>
<evidence type="ECO:0000313" key="15">
    <source>
        <dbReference type="Proteomes" id="UP000265520"/>
    </source>
</evidence>
<keyword evidence="8 12" id="KW-1133">Transmembrane helix</keyword>
<feature type="non-terminal residue" evidence="14">
    <location>
        <position position="281"/>
    </location>
</feature>
<dbReference type="PROSITE" id="PS50011">
    <property type="entry name" value="PROTEIN_KINASE_DOM"/>
    <property type="match status" value="1"/>
</dbReference>
<dbReference type="SMART" id="SM00219">
    <property type="entry name" value="TyrKc"/>
    <property type="match status" value="1"/>
</dbReference>